<evidence type="ECO:0000313" key="2">
    <source>
        <dbReference type="EMBL" id="CDF83131.1"/>
    </source>
</evidence>
<dbReference type="InterPro" id="IPR004448">
    <property type="entry name" value="Nitrate_reductase_NapE"/>
</dbReference>
<keyword evidence="1" id="KW-0812">Transmembrane</keyword>
<dbReference type="Proteomes" id="UP000025241">
    <property type="component" value="Chromosome I"/>
</dbReference>
<dbReference type="EMBL" id="HG322950">
    <property type="protein sequence ID" value="CDF83131.1"/>
    <property type="molecule type" value="Genomic_DNA"/>
</dbReference>
<keyword evidence="3" id="KW-1185">Reference proteome</keyword>
<dbReference type="Pfam" id="PF06796">
    <property type="entry name" value="NapE"/>
    <property type="match status" value="1"/>
</dbReference>
<keyword evidence="1" id="KW-0472">Membrane</keyword>
<sequence length="55" mass="5924">MSEKSPVEVAKGKETRLFLFLVICLFPLLSVAVVGGYGFIVWMYQLLAGPPGPPG</sequence>
<keyword evidence="1" id="KW-1133">Transmembrane helix</keyword>
<dbReference type="HOGENOM" id="CLU_200276_0_0_6"/>
<dbReference type="AlphaFoldDB" id="A0A024HE65"/>
<accession>A0A024HE65</accession>
<dbReference type="KEGG" id="pkc:PKB_1773"/>
<reference evidence="2 3" key="2">
    <citation type="submission" date="2014-05" db="EMBL/GenBank/DDBJ databases">
        <title>Genome sequence of the 3-chlorobenzoate degrading bacterium Pseudomonas knackmussii B13 shows multiple evidence for horizontal gene transfer.</title>
        <authorList>
            <person name="Miyazaki R."/>
            <person name="Bertelli C."/>
            <person name="Falquet L."/>
            <person name="Robinson-Rechavi M."/>
            <person name="Gharib W."/>
            <person name="Roy S."/>
            <person name="Van der Meer J.R."/>
        </authorList>
    </citation>
    <scope>NUCLEOTIDE SEQUENCE [LARGE SCALE GENOMIC DNA]</scope>
    <source>
        <strain evidence="2 3">B13</strain>
    </source>
</reference>
<reference evidence="2 3" key="1">
    <citation type="submission" date="2013-03" db="EMBL/GenBank/DDBJ databases">
        <authorList>
            <person name="Linke B."/>
        </authorList>
    </citation>
    <scope>NUCLEOTIDE SEQUENCE [LARGE SCALE GENOMIC DNA]</scope>
    <source>
        <strain evidence="2 3">B13</strain>
    </source>
</reference>
<protein>
    <submittedName>
        <fullName evidence="2">Hypothetical membrane protein</fullName>
    </submittedName>
</protein>
<evidence type="ECO:0000256" key="1">
    <source>
        <dbReference type="SAM" id="Phobius"/>
    </source>
</evidence>
<dbReference type="PATRIC" id="fig|1301098.3.peg.1767"/>
<dbReference type="eggNOG" id="COG4459">
    <property type="taxonomic scope" value="Bacteria"/>
</dbReference>
<organism evidence="2 3">
    <name type="scientific">Pseudomonas knackmussii (strain DSM 6978 / CCUG 54928 / LMG 23759 / B13)</name>
    <dbReference type="NCBI Taxonomy" id="1301098"/>
    <lineage>
        <taxon>Bacteria</taxon>
        <taxon>Pseudomonadati</taxon>
        <taxon>Pseudomonadota</taxon>
        <taxon>Gammaproteobacteria</taxon>
        <taxon>Pseudomonadales</taxon>
        <taxon>Pseudomonadaceae</taxon>
        <taxon>Pseudomonas</taxon>
    </lineage>
</organism>
<dbReference type="InterPro" id="IPR010649">
    <property type="entry name" value="NapE_TorE"/>
</dbReference>
<feature type="transmembrane region" description="Helical" evidence="1">
    <location>
        <begin position="17"/>
        <end position="44"/>
    </location>
</feature>
<dbReference type="RefSeq" id="WP_043250859.1">
    <property type="nucleotide sequence ID" value="NZ_HG322950.1"/>
</dbReference>
<name>A0A024HE65_PSEKB</name>
<dbReference type="STRING" id="1301098.PKB_1773"/>
<gene>
    <name evidence="2" type="ORF">PKB_1773</name>
</gene>
<dbReference type="OrthoDB" id="7596241at2"/>
<evidence type="ECO:0000313" key="3">
    <source>
        <dbReference type="Proteomes" id="UP000025241"/>
    </source>
</evidence>
<dbReference type="NCBIfam" id="TIGR02973">
    <property type="entry name" value="nitrate_rd_NapE"/>
    <property type="match status" value="1"/>
</dbReference>
<proteinExistence type="predicted"/>